<evidence type="ECO:0000313" key="2">
    <source>
        <dbReference type="Proteomes" id="UP001057427"/>
    </source>
</evidence>
<accession>A0A9E7SU37</accession>
<keyword evidence="2" id="KW-1185">Reference proteome</keyword>
<name>A0A9E7SU37_9CAUD</name>
<sequence length="86" mass="9652">MTEVTKPRQTYTVILRDASDTYKIYYVEATSQLGAASFCVRVWEAHGGTSPSIEFVFLGEVEPMIGVGAFYKGEKVLRLYEMDTDS</sequence>
<protein>
    <submittedName>
        <fullName evidence="1">Uncharacterized protein</fullName>
    </submittedName>
</protein>
<evidence type="ECO:0000313" key="1">
    <source>
        <dbReference type="EMBL" id="UTC29750.1"/>
    </source>
</evidence>
<dbReference type="Proteomes" id="UP001057427">
    <property type="component" value="Segment"/>
</dbReference>
<gene>
    <name evidence="1" type="ORF">BAJUN_01200</name>
</gene>
<proteinExistence type="predicted"/>
<organism evidence="1 2">
    <name type="scientific">Brevundimonas phage vB_BgoS-Bajun</name>
    <dbReference type="NCBI Taxonomy" id="2948594"/>
    <lineage>
        <taxon>Viruses</taxon>
        <taxon>Duplodnaviria</taxon>
        <taxon>Heunggongvirae</taxon>
        <taxon>Uroviricota</taxon>
        <taxon>Caudoviricetes</taxon>
        <taxon>Dolichocephalovirinae</taxon>
    </lineage>
</organism>
<dbReference type="EMBL" id="ON529858">
    <property type="protein sequence ID" value="UTC29750.1"/>
    <property type="molecule type" value="Genomic_DNA"/>
</dbReference>
<reference evidence="1" key="1">
    <citation type="submission" date="2022-05" db="EMBL/GenBank/DDBJ databases">
        <authorList>
            <person name="Friedrich I."/>
            <person name="Poehlein A."/>
            <person name="Schneider D."/>
            <person name="Hertel R."/>
            <person name="Daniel R."/>
        </authorList>
    </citation>
    <scope>NUCLEOTIDE SEQUENCE</scope>
</reference>